<comment type="caution">
    <text evidence="1">The sequence shown here is derived from an EMBL/GenBank/DDBJ whole genome shotgun (WGS) entry which is preliminary data.</text>
</comment>
<keyword evidence="2" id="KW-1185">Reference proteome</keyword>
<proteinExistence type="predicted"/>
<evidence type="ECO:0000313" key="2">
    <source>
        <dbReference type="Proteomes" id="UP000249757"/>
    </source>
</evidence>
<accession>A0A922NNT3</accession>
<sequence length="64" mass="7255">MEKSPTPWTNYRLWLLPIVQVDNDVDGEARGVRWSVSQNLGRAPVAAVMERCEVAAASSVWERR</sequence>
<dbReference type="Proteomes" id="UP000249757">
    <property type="component" value="Unassembled WGS sequence"/>
</dbReference>
<protein>
    <submittedName>
        <fullName evidence="1">Uncharacterized protein</fullName>
    </submittedName>
</protein>
<dbReference type="EMBL" id="NRDI02000003">
    <property type="protein sequence ID" value="KAI1517794.1"/>
    <property type="molecule type" value="Genomic_DNA"/>
</dbReference>
<dbReference type="AlphaFoldDB" id="A0A922NNT3"/>
<gene>
    <name evidence="1" type="ORF">Ptr86124_003095</name>
</gene>
<reference evidence="2" key="1">
    <citation type="journal article" date="2022" name="Microb. Genom.">
        <title>A global pangenome for the wheat fungal pathogen Pyrenophora tritici-repentis and prediction of effector protein structural homology.</title>
        <authorList>
            <person name="Moolhuijzen P.M."/>
            <person name="See P.T."/>
            <person name="Shi G."/>
            <person name="Powell H.R."/>
            <person name="Cockram J."/>
            <person name="Jorgensen L.N."/>
            <person name="Benslimane H."/>
            <person name="Strelkov S.E."/>
            <person name="Turner J."/>
            <person name="Liu Z."/>
            <person name="Moffat C.S."/>
        </authorList>
    </citation>
    <scope>NUCLEOTIDE SEQUENCE [LARGE SCALE GENOMIC DNA]</scope>
</reference>
<evidence type="ECO:0000313" key="1">
    <source>
        <dbReference type="EMBL" id="KAI1517794.1"/>
    </source>
</evidence>
<organism evidence="1 2">
    <name type="scientific">Pyrenophora tritici-repentis</name>
    <dbReference type="NCBI Taxonomy" id="45151"/>
    <lineage>
        <taxon>Eukaryota</taxon>
        <taxon>Fungi</taxon>
        <taxon>Dikarya</taxon>
        <taxon>Ascomycota</taxon>
        <taxon>Pezizomycotina</taxon>
        <taxon>Dothideomycetes</taxon>
        <taxon>Pleosporomycetidae</taxon>
        <taxon>Pleosporales</taxon>
        <taxon>Pleosporineae</taxon>
        <taxon>Pleosporaceae</taxon>
        <taxon>Pyrenophora</taxon>
    </lineage>
</organism>
<name>A0A922NNT3_9PLEO</name>